<evidence type="ECO:0000256" key="4">
    <source>
        <dbReference type="ARBA" id="ARBA00022475"/>
    </source>
</evidence>
<evidence type="ECO:0000256" key="8">
    <source>
        <dbReference type="ARBA" id="ARBA00022989"/>
    </source>
</evidence>
<keyword evidence="5 10" id="KW-0812">Transmembrane</keyword>
<dbReference type="PANTHER" id="PTHR43394:SF1">
    <property type="entry name" value="ATP-BINDING CASSETTE SUB-FAMILY B MEMBER 10, MITOCHONDRIAL"/>
    <property type="match status" value="1"/>
</dbReference>
<feature type="domain" description="ABC transporter" evidence="11">
    <location>
        <begin position="354"/>
        <end position="590"/>
    </location>
</feature>
<feature type="transmembrane region" description="Helical" evidence="10">
    <location>
        <begin position="295"/>
        <end position="320"/>
    </location>
</feature>
<comment type="similarity">
    <text evidence="2">Belongs to the ABC transporter superfamily.</text>
</comment>
<feature type="transmembrane region" description="Helical" evidence="10">
    <location>
        <begin position="265"/>
        <end position="283"/>
    </location>
</feature>
<dbReference type="InterPro" id="IPR036640">
    <property type="entry name" value="ABC1_TM_sf"/>
</dbReference>
<proteinExistence type="inferred from homology"/>
<dbReference type="GO" id="GO:0016887">
    <property type="term" value="F:ATP hydrolysis activity"/>
    <property type="evidence" value="ECO:0007669"/>
    <property type="project" value="InterPro"/>
</dbReference>
<feature type="transmembrane region" description="Helical" evidence="10">
    <location>
        <begin position="175"/>
        <end position="194"/>
    </location>
</feature>
<evidence type="ECO:0000256" key="2">
    <source>
        <dbReference type="ARBA" id="ARBA00005417"/>
    </source>
</evidence>
<dbReference type="InterPro" id="IPR011527">
    <property type="entry name" value="ABC1_TM_dom"/>
</dbReference>
<dbReference type="InterPro" id="IPR003593">
    <property type="entry name" value="AAA+_ATPase"/>
</dbReference>
<dbReference type="PROSITE" id="PS50929">
    <property type="entry name" value="ABC_TM1F"/>
    <property type="match status" value="1"/>
</dbReference>
<feature type="transmembrane region" description="Helical" evidence="10">
    <location>
        <begin position="146"/>
        <end position="169"/>
    </location>
</feature>
<dbReference type="KEGG" id="mgj:MGM1_2920"/>
<dbReference type="Proteomes" id="UP000030066">
    <property type="component" value="Chromosome"/>
</dbReference>
<evidence type="ECO:0000259" key="11">
    <source>
        <dbReference type="PROSITE" id="PS50893"/>
    </source>
</evidence>
<dbReference type="GO" id="GO:0005524">
    <property type="term" value="F:ATP binding"/>
    <property type="evidence" value="ECO:0007669"/>
    <property type="project" value="UniProtKB-KW"/>
</dbReference>
<sequence length="598" mass="67275">MLKLFRFLKGKALWSLVIALILMILSSVFNLFQPLFLMDEISVVSVLTDTTHSVTISIMWFVISYDNAWIFFWTLCILMFVFAVLGFACGLFSYWHSAKVSLLVAQNIRNSMYARMLSYSFSQLDLISPASAIVRLTNDVQKVQWYLWMFIGVMLQSLILMVGGGIVAFSLRWELGTVVLVMIGIIVILIAAMGRKSMPSFHYSQISLDDVSVLMRENVLGAKVVKSFGLQQDQVDKFNFVNKRAQRFTFRAYSWIMPIMQMINFGLNFGINLLMLIAGVIIKNGDQKPGFTSEIYGIVQIMVMVLSSSVMVIMVVSIYFRISPSIKRVNEIFAINPEIRNVKKPLKFPKNYEIKFENVSLSYHSVSEKEVLSNLNFTIKQGTSLGIIGATGSGKTSLVSLITRLYDATKGKITIGKVNVKNINLNDLKDNIRVALQEQILFAGNIEYNLRYAMADASRDVMRKAAEMSCAWEFISKLPKTFQSAVEQRGGNFSGGQKQRLCLARSLIGNPKILILDDTTSALDLITEKKVLNNIMTSLPNATKIIVSQRIASIKECDQIIVLDYGKISGIGTHEELLKSNDLYRSISESQLKVVDYE</sequence>
<keyword evidence="6" id="KW-0547">Nucleotide-binding</keyword>
<keyword evidence="8 10" id="KW-1133">Transmembrane helix</keyword>
<dbReference type="CDD" id="cd18548">
    <property type="entry name" value="ABC_6TM_Tm287_like"/>
    <property type="match status" value="1"/>
</dbReference>
<evidence type="ECO:0000256" key="9">
    <source>
        <dbReference type="ARBA" id="ARBA00023136"/>
    </source>
</evidence>
<gene>
    <name evidence="13" type="ORF">MGM1_2920</name>
</gene>
<dbReference type="SUPFAM" id="SSF52540">
    <property type="entry name" value="P-loop containing nucleoside triphosphate hydrolases"/>
    <property type="match status" value="1"/>
</dbReference>
<evidence type="ECO:0000256" key="5">
    <source>
        <dbReference type="ARBA" id="ARBA00022692"/>
    </source>
</evidence>
<keyword evidence="14" id="KW-1185">Reference proteome</keyword>
<comment type="subcellular location">
    <subcellularLocation>
        <location evidence="1">Cell membrane</location>
        <topology evidence="1">Multi-pass membrane protein</topology>
    </subcellularLocation>
</comment>
<dbReference type="Pfam" id="PF00664">
    <property type="entry name" value="ABC_membrane"/>
    <property type="match status" value="1"/>
</dbReference>
<dbReference type="PROSITE" id="PS00211">
    <property type="entry name" value="ABC_TRANSPORTER_1"/>
    <property type="match status" value="1"/>
</dbReference>
<organism evidence="13 14">
    <name type="scientific">Candidatus Malacoplasma girerdii</name>
    <dbReference type="NCBI Taxonomy" id="1318617"/>
    <lineage>
        <taxon>Bacteria</taxon>
        <taxon>Bacillati</taxon>
        <taxon>Mycoplasmatota</taxon>
        <taxon>Mycoplasmoidales</taxon>
        <taxon>Mycoplasmoidaceae</taxon>
        <taxon>Malacoplasma</taxon>
    </lineage>
</organism>
<feature type="domain" description="ABC transmembrane type-1" evidence="12">
    <location>
        <begin position="17"/>
        <end position="328"/>
    </location>
</feature>
<dbReference type="SMART" id="SM00382">
    <property type="entry name" value="AAA"/>
    <property type="match status" value="1"/>
</dbReference>
<dbReference type="Gene3D" id="3.40.50.300">
    <property type="entry name" value="P-loop containing nucleotide triphosphate hydrolases"/>
    <property type="match status" value="1"/>
</dbReference>
<evidence type="ECO:0000256" key="3">
    <source>
        <dbReference type="ARBA" id="ARBA00022448"/>
    </source>
</evidence>
<evidence type="ECO:0000313" key="14">
    <source>
        <dbReference type="Proteomes" id="UP000030066"/>
    </source>
</evidence>
<dbReference type="PROSITE" id="PS50893">
    <property type="entry name" value="ABC_TRANSPORTER_2"/>
    <property type="match status" value="1"/>
</dbReference>
<name>A0A097SSV6_9BACT</name>
<feature type="transmembrane region" description="Helical" evidence="10">
    <location>
        <begin position="12"/>
        <end position="32"/>
    </location>
</feature>
<dbReference type="EMBL" id="CP007711">
    <property type="protein sequence ID" value="AIV03665.1"/>
    <property type="molecule type" value="Genomic_DNA"/>
</dbReference>
<dbReference type="GO" id="GO:0015421">
    <property type="term" value="F:ABC-type oligopeptide transporter activity"/>
    <property type="evidence" value="ECO:0007669"/>
    <property type="project" value="TreeGrafter"/>
</dbReference>
<feature type="transmembrane region" description="Helical" evidence="10">
    <location>
        <begin position="70"/>
        <end position="96"/>
    </location>
</feature>
<dbReference type="Gene3D" id="1.20.1560.10">
    <property type="entry name" value="ABC transporter type 1, transmembrane domain"/>
    <property type="match status" value="1"/>
</dbReference>
<dbReference type="InterPro" id="IPR003439">
    <property type="entry name" value="ABC_transporter-like_ATP-bd"/>
</dbReference>
<evidence type="ECO:0000256" key="1">
    <source>
        <dbReference type="ARBA" id="ARBA00004651"/>
    </source>
</evidence>
<reference evidence="13 14" key="1">
    <citation type="journal article" date="2014" name="PLoS ONE">
        <title>An emerging Mycoplasma associated with trichomoniasis, vaginal infection and disease.</title>
        <authorList>
            <consortium name="Vaginal Microbiome Consortium"/>
            <person name="Fettweis J.M."/>
            <person name="Serrano M.G."/>
            <person name="Huang B."/>
            <person name="Brooks J.P."/>
            <person name="Glascock A.L."/>
            <person name="Sheth N.U."/>
            <person name="Strauss J.F.III."/>
            <person name="Jefferson K.K."/>
            <person name="Buck G.A."/>
        </authorList>
    </citation>
    <scope>NUCLEOTIDE SEQUENCE [LARGE SCALE GENOMIC DNA]</scope>
    <source>
        <strain evidence="13 14">VCU_M1</strain>
    </source>
</reference>
<dbReference type="PANTHER" id="PTHR43394">
    <property type="entry name" value="ATP-DEPENDENT PERMEASE MDL1, MITOCHONDRIAL"/>
    <property type="match status" value="1"/>
</dbReference>
<keyword evidence="4" id="KW-1003">Cell membrane</keyword>
<dbReference type="Pfam" id="PF00005">
    <property type="entry name" value="ABC_tran"/>
    <property type="match status" value="1"/>
</dbReference>
<dbReference type="HOGENOM" id="CLU_000604_84_3_14"/>
<dbReference type="InterPro" id="IPR017871">
    <property type="entry name" value="ABC_transporter-like_CS"/>
</dbReference>
<evidence type="ECO:0000259" key="12">
    <source>
        <dbReference type="PROSITE" id="PS50929"/>
    </source>
</evidence>
<dbReference type="FunFam" id="3.40.50.300:FF:000221">
    <property type="entry name" value="Multidrug ABC transporter ATP-binding protein"/>
    <property type="match status" value="1"/>
</dbReference>
<dbReference type="SUPFAM" id="SSF90123">
    <property type="entry name" value="ABC transporter transmembrane region"/>
    <property type="match status" value="1"/>
</dbReference>
<dbReference type="InterPro" id="IPR027417">
    <property type="entry name" value="P-loop_NTPase"/>
</dbReference>
<evidence type="ECO:0000256" key="10">
    <source>
        <dbReference type="SAM" id="Phobius"/>
    </source>
</evidence>
<keyword evidence="9 10" id="KW-0472">Membrane</keyword>
<dbReference type="AlphaFoldDB" id="A0A097SSV6"/>
<keyword evidence="7 13" id="KW-0067">ATP-binding</keyword>
<accession>A0A097SSV6</accession>
<keyword evidence="3" id="KW-0813">Transport</keyword>
<protein>
    <submittedName>
        <fullName evidence="13">ABC transporter ATP-binding protein</fullName>
    </submittedName>
</protein>
<dbReference type="eggNOG" id="COG1132">
    <property type="taxonomic scope" value="Bacteria"/>
</dbReference>
<dbReference type="GO" id="GO:0005886">
    <property type="term" value="C:plasma membrane"/>
    <property type="evidence" value="ECO:0007669"/>
    <property type="project" value="UniProtKB-SubCell"/>
</dbReference>
<evidence type="ECO:0000313" key="13">
    <source>
        <dbReference type="EMBL" id="AIV03665.1"/>
    </source>
</evidence>
<evidence type="ECO:0000256" key="7">
    <source>
        <dbReference type="ARBA" id="ARBA00022840"/>
    </source>
</evidence>
<dbReference type="STRING" id="1318617.MGM1_2920"/>
<evidence type="ECO:0000256" key="6">
    <source>
        <dbReference type="ARBA" id="ARBA00022741"/>
    </source>
</evidence>
<dbReference type="InterPro" id="IPR039421">
    <property type="entry name" value="Type_1_exporter"/>
</dbReference>